<evidence type="ECO:0000256" key="8">
    <source>
        <dbReference type="ARBA" id="ARBA00022737"/>
    </source>
</evidence>
<dbReference type="NCBIfam" id="TIGR00187">
    <property type="entry name" value="ribE"/>
    <property type="match status" value="1"/>
</dbReference>
<dbReference type="PROSITE" id="PS51177">
    <property type="entry name" value="LUMAZINE_BIND"/>
    <property type="match status" value="2"/>
</dbReference>
<evidence type="ECO:0000256" key="5">
    <source>
        <dbReference type="ARBA" id="ARBA00013950"/>
    </source>
</evidence>
<dbReference type="FunFam" id="2.40.30.20:FF:000004">
    <property type="entry name" value="Riboflavin synthase, alpha subunit"/>
    <property type="match status" value="1"/>
</dbReference>
<name>L7VY12_9BACT</name>
<evidence type="ECO:0000256" key="6">
    <source>
        <dbReference type="ARBA" id="ARBA00022619"/>
    </source>
</evidence>
<dbReference type="PANTHER" id="PTHR21098">
    <property type="entry name" value="RIBOFLAVIN SYNTHASE ALPHA CHAIN"/>
    <property type="match status" value="1"/>
</dbReference>
<dbReference type="PIRSF" id="PIRSF000498">
    <property type="entry name" value="Riboflavin_syn_A"/>
    <property type="match status" value="1"/>
</dbReference>
<comment type="function">
    <text evidence="2">Catalyzes the dismutation of two molecules of 6,7-dimethyl-8-ribityllumazine, resulting in the formation of riboflavin and 5-amino-6-(D-ribitylamino)uracil.</text>
</comment>
<evidence type="ECO:0000259" key="11">
    <source>
        <dbReference type="PROSITE" id="PS51177"/>
    </source>
</evidence>
<dbReference type="Pfam" id="PF00677">
    <property type="entry name" value="Lum_binding"/>
    <property type="match status" value="2"/>
</dbReference>
<evidence type="ECO:0000256" key="3">
    <source>
        <dbReference type="ARBA" id="ARBA00004887"/>
    </source>
</evidence>
<evidence type="ECO:0000256" key="2">
    <source>
        <dbReference type="ARBA" id="ARBA00002803"/>
    </source>
</evidence>
<keyword evidence="6" id="KW-0686">Riboflavin biosynthesis</keyword>
<evidence type="ECO:0000256" key="1">
    <source>
        <dbReference type="ARBA" id="ARBA00000968"/>
    </source>
</evidence>
<dbReference type="SUPFAM" id="SSF63380">
    <property type="entry name" value="Riboflavin synthase domain-like"/>
    <property type="match status" value="2"/>
</dbReference>
<sequence>MFTGIVEELGSVDSLTGQRLRLRASAVLADITMGASIAVNGCCLTVVGWGDDWWEADVTDETFARTSLGSLSAGEPVNLERPVRLEDRLGGHLVQGHVDAVGEVVTPAPDLSIRVPRELLRYLVEKGSVTVDGVSLTVVDVIDDVFSVALIPHTSEVTTLGVRSPGDAVNLEVDVMAKYAERLLSGVLDRTRSEWEDRP</sequence>
<feature type="domain" description="Lumazine-binding" evidence="11">
    <location>
        <begin position="1"/>
        <end position="92"/>
    </location>
</feature>
<dbReference type="AlphaFoldDB" id="L7VY12"/>
<dbReference type="EC" id="2.5.1.9" evidence="4 9"/>
<dbReference type="CDD" id="cd00402">
    <property type="entry name" value="Riboflavin_synthase_like"/>
    <property type="match status" value="1"/>
</dbReference>
<organism evidence="12">
    <name type="scientific">uncultured bacterium A1Q1_fos_862</name>
    <dbReference type="NCBI Taxonomy" id="1256590"/>
    <lineage>
        <taxon>Bacteria</taxon>
        <taxon>environmental samples</taxon>
    </lineage>
</organism>
<evidence type="ECO:0000313" key="12">
    <source>
        <dbReference type="EMBL" id="AGC72554.1"/>
    </source>
</evidence>
<dbReference type="NCBIfam" id="NF006767">
    <property type="entry name" value="PRK09289.1"/>
    <property type="match status" value="1"/>
</dbReference>
<dbReference type="GO" id="GO:0004746">
    <property type="term" value="F:riboflavin synthase activity"/>
    <property type="evidence" value="ECO:0007669"/>
    <property type="project" value="UniProtKB-UniRule"/>
</dbReference>
<dbReference type="InterPro" id="IPR026017">
    <property type="entry name" value="Lumazine-bd_dom"/>
</dbReference>
<evidence type="ECO:0000256" key="4">
    <source>
        <dbReference type="ARBA" id="ARBA00012827"/>
    </source>
</evidence>
<comment type="catalytic activity">
    <reaction evidence="1">
        <text>2 6,7-dimethyl-8-(1-D-ribityl)lumazine + H(+) = 5-amino-6-(D-ribitylamino)uracil + riboflavin</text>
        <dbReference type="Rhea" id="RHEA:20772"/>
        <dbReference type="ChEBI" id="CHEBI:15378"/>
        <dbReference type="ChEBI" id="CHEBI:15934"/>
        <dbReference type="ChEBI" id="CHEBI:57986"/>
        <dbReference type="ChEBI" id="CHEBI:58201"/>
        <dbReference type="EC" id="2.5.1.9"/>
    </reaction>
</comment>
<dbReference type="GO" id="GO:0009231">
    <property type="term" value="P:riboflavin biosynthetic process"/>
    <property type="evidence" value="ECO:0007669"/>
    <property type="project" value="UniProtKB-KW"/>
</dbReference>
<dbReference type="InterPro" id="IPR023366">
    <property type="entry name" value="ATP_synth_asu-like_sf"/>
</dbReference>
<feature type="repeat" description="Lumazine-binding" evidence="10">
    <location>
        <begin position="1"/>
        <end position="92"/>
    </location>
</feature>
<protein>
    <recommendedName>
        <fullName evidence="5 9">Riboflavin synthase</fullName>
        <ecNumber evidence="4 9">2.5.1.9</ecNumber>
    </recommendedName>
</protein>
<reference evidence="12" key="1">
    <citation type="submission" date="2012-09" db="EMBL/GenBank/DDBJ databases">
        <title>Metagenomic Characterization of a Microbial Community in Wastewater Detects High Levels of Antibiotic Resistance.</title>
        <authorList>
            <person name="Abrams M."/>
            <person name="Caldwell A."/>
            <person name="Vandaei E."/>
            <person name="Lee W."/>
            <person name="Perrott J."/>
            <person name="Khan S.Y."/>
            <person name="Ta J."/>
            <person name="Romero D."/>
            <person name="Nguyen V."/>
            <person name="Pourmand N."/>
            <person name="Ouverney C.C."/>
        </authorList>
    </citation>
    <scope>NUCLEOTIDE SEQUENCE</scope>
</reference>
<proteinExistence type="predicted"/>
<keyword evidence="8" id="KW-0677">Repeat</keyword>
<dbReference type="InterPro" id="IPR001783">
    <property type="entry name" value="Lumazine-bd"/>
</dbReference>
<evidence type="ECO:0000256" key="7">
    <source>
        <dbReference type="ARBA" id="ARBA00022679"/>
    </source>
</evidence>
<feature type="repeat" description="Lumazine-binding" evidence="10">
    <location>
        <begin position="93"/>
        <end position="184"/>
    </location>
</feature>
<evidence type="ECO:0000256" key="9">
    <source>
        <dbReference type="NCBIfam" id="TIGR00187"/>
    </source>
</evidence>
<evidence type="ECO:0000256" key="10">
    <source>
        <dbReference type="PROSITE-ProRule" id="PRU00524"/>
    </source>
</evidence>
<dbReference type="Gene3D" id="2.40.30.20">
    <property type="match status" value="2"/>
</dbReference>
<accession>L7VY12</accession>
<dbReference type="EMBL" id="JX649905">
    <property type="protein sequence ID" value="AGC72554.1"/>
    <property type="molecule type" value="Genomic_DNA"/>
</dbReference>
<dbReference type="InterPro" id="IPR017938">
    <property type="entry name" value="Riboflavin_synthase-like_b-brl"/>
</dbReference>
<comment type="pathway">
    <text evidence="3">Cofactor biosynthesis; riboflavin biosynthesis; riboflavin from 2-hydroxy-3-oxobutyl phosphate and 5-amino-6-(D-ribitylamino)uracil: step 2/2.</text>
</comment>
<feature type="domain" description="Lumazine-binding" evidence="11">
    <location>
        <begin position="93"/>
        <end position="184"/>
    </location>
</feature>
<keyword evidence="7 12" id="KW-0808">Transferase</keyword>
<dbReference type="PANTHER" id="PTHR21098:SF12">
    <property type="entry name" value="RIBOFLAVIN SYNTHASE"/>
    <property type="match status" value="1"/>
</dbReference>